<keyword evidence="5 7" id="KW-1133">Transmembrane helix</keyword>
<gene>
    <name evidence="8" type="ORF">FHQ18_09430</name>
</gene>
<dbReference type="SUPFAM" id="SSF52540">
    <property type="entry name" value="P-loop containing nucleoside triphosphate hydrolases"/>
    <property type="match status" value="1"/>
</dbReference>
<evidence type="ECO:0000256" key="6">
    <source>
        <dbReference type="ARBA" id="ARBA00023136"/>
    </source>
</evidence>
<dbReference type="InterPro" id="IPR003688">
    <property type="entry name" value="TraG/VirD4"/>
</dbReference>
<comment type="similarity">
    <text evidence="2">Belongs to the VirD4/TraG family.</text>
</comment>
<proteinExistence type="inferred from homology"/>
<evidence type="ECO:0000256" key="2">
    <source>
        <dbReference type="ARBA" id="ARBA00008806"/>
    </source>
</evidence>
<comment type="caution">
    <text evidence="8">The sequence shown here is derived from an EMBL/GenBank/DDBJ whole genome shotgun (WGS) entry which is preliminary data.</text>
</comment>
<name>A0A5A8F4M9_9BACT</name>
<evidence type="ECO:0000313" key="8">
    <source>
        <dbReference type="EMBL" id="KAA0257553.1"/>
    </source>
</evidence>
<protein>
    <submittedName>
        <fullName evidence="8">DUF87 domain-containing protein</fullName>
    </submittedName>
</protein>
<feature type="transmembrane region" description="Helical" evidence="7">
    <location>
        <begin position="6"/>
        <end position="24"/>
    </location>
</feature>
<evidence type="ECO:0000313" key="9">
    <source>
        <dbReference type="Proteomes" id="UP000322876"/>
    </source>
</evidence>
<dbReference type="CDD" id="cd01127">
    <property type="entry name" value="TrwB_TraG_TraD_VirD4"/>
    <property type="match status" value="2"/>
</dbReference>
<dbReference type="Pfam" id="PF02534">
    <property type="entry name" value="T4SS-DNA_transf"/>
    <property type="match status" value="1"/>
</dbReference>
<evidence type="ECO:0000256" key="7">
    <source>
        <dbReference type="SAM" id="Phobius"/>
    </source>
</evidence>
<dbReference type="AlphaFoldDB" id="A0A5A8F4M9"/>
<evidence type="ECO:0000256" key="3">
    <source>
        <dbReference type="ARBA" id="ARBA00022475"/>
    </source>
</evidence>
<reference evidence="8 9" key="1">
    <citation type="submission" date="2019-06" db="EMBL/GenBank/DDBJ databases">
        <title>Genomic insights into carbon and energy metabolism of Deferribacter autotrophicus revealed new metabolic traits in the phylum Deferribacteres.</title>
        <authorList>
            <person name="Slobodkin A.I."/>
            <person name="Slobodkina G.B."/>
            <person name="Allioux M."/>
            <person name="Alain K."/>
            <person name="Jebbar M."/>
            <person name="Shadrin V."/>
            <person name="Kublanov I.V."/>
            <person name="Toshchakov S.V."/>
            <person name="Bonch-Osmolovskaya E.A."/>
        </authorList>
    </citation>
    <scope>NUCLEOTIDE SEQUENCE [LARGE SCALE GENOMIC DNA]</scope>
    <source>
        <strain evidence="8 9">SL50</strain>
    </source>
</reference>
<dbReference type="Gene3D" id="3.40.50.300">
    <property type="entry name" value="P-loop containing nucleotide triphosphate hydrolases"/>
    <property type="match status" value="2"/>
</dbReference>
<keyword evidence="3" id="KW-1003">Cell membrane</keyword>
<dbReference type="InterPro" id="IPR051539">
    <property type="entry name" value="T4SS-coupling_protein"/>
</dbReference>
<accession>A0A5A8F4M9</accession>
<evidence type="ECO:0000256" key="5">
    <source>
        <dbReference type="ARBA" id="ARBA00022989"/>
    </source>
</evidence>
<keyword evidence="9" id="KW-1185">Reference proteome</keyword>
<keyword evidence="6 7" id="KW-0472">Membrane</keyword>
<sequence>MYVQNYYLKPFIIEFFLGCVVLYFRHYLLLGDKIGILTGVSIILLSFTRFYKYLEKSSLIKQMSKNSSLTVSLKKGKIPKDKVFIGKGFVWQNDHVQKMYDLKSMNRLDGLLNPNSDGLSLIHGIGKKEEKNIYLPVEELNTHTAIVGTTGVGKTRALELFIGQAILQNEPVVVIDPKGDNQLVDRVYDLCIKAGRKNDFMFFSLAHPKSSSTYNPLENFSKPTDIASRIRSIMDIGEEPFYADFAWNLILGITSALLSLDEKPTIRSIHRYSLIDFEELMTKFTKRYNEAKMSNDEAIVTKLEPALKYLKKIESHPRDHFAKVTASLEPVLASLSHGEIGDLLSTIPSDITFEKVINKNKVVYFYLSSMIDNQVARNVGRMALQDLLFYVGSIYAHYPDVEFPLNVFVDEFYNVIFDGYVDLLNKARGAGVRVTLAMQTSKDVESVVSEPKAMQILANTNNKIFFRVPEIEVAKLFSEMFGKTVIKERMKTISVSPDVGDNGIYYGTNSGERLLNKEVDLIEPQLLTSLPKGEVFMYTQGRLPYKVRMPLISDKIENRFMEKVIESNRGLEYV</sequence>
<keyword evidence="4 7" id="KW-0812">Transmembrane</keyword>
<evidence type="ECO:0000256" key="4">
    <source>
        <dbReference type="ARBA" id="ARBA00022692"/>
    </source>
</evidence>
<dbReference type="PANTHER" id="PTHR37937:SF1">
    <property type="entry name" value="CONJUGATIVE TRANSFER: DNA TRANSPORT"/>
    <property type="match status" value="1"/>
</dbReference>
<dbReference type="PANTHER" id="PTHR37937">
    <property type="entry name" value="CONJUGATIVE TRANSFER: DNA TRANSPORT"/>
    <property type="match status" value="1"/>
</dbReference>
<organism evidence="8 9">
    <name type="scientific">Deferribacter autotrophicus</name>
    <dbReference type="NCBI Taxonomy" id="500465"/>
    <lineage>
        <taxon>Bacteria</taxon>
        <taxon>Pseudomonadati</taxon>
        <taxon>Deferribacterota</taxon>
        <taxon>Deferribacteres</taxon>
        <taxon>Deferribacterales</taxon>
        <taxon>Deferribacteraceae</taxon>
        <taxon>Deferribacter</taxon>
    </lineage>
</organism>
<comment type="subcellular location">
    <subcellularLocation>
        <location evidence="1">Cell membrane</location>
        <topology evidence="1">Multi-pass membrane protein</topology>
    </subcellularLocation>
</comment>
<feature type="transmembrane region" description="Helical" evidence="7">
    <location>
        <begin position="36"/>
        <end position="54"/>
    </location>
</feature>
<dbReference type="EMBL" id="VFJB01000007">
    <property type="protein sequence ID" value="KAA0257553.1"/>
    <property type="molecule type" value="Genomic_DNA"/>
</dbReference>
<dbReference type="OrthoDB" id="7817736at2"/>
<dbReference type="Proteomes" id="UP000322876">
    <property type="component" value="Unassembled WGS sequence"/>
</dbReference>
<dbReference type="GO" id="GO:0005886">
    <property type="term" value="C:plasma membrane"/>
    <property type="evidence" value="ECO:0007669"/>
    <property type="project" value="UniProtKB-SubCell"/>
</dbReference>
<dbReference type="InterPro" id="IPR027417">
    <property type="entry name" value="P-loop_NTPase"/>
</dbReference>
<evidence type="ECO:0000256" key="1">
    <source>
        <dbReference type="ARBA" id="ARBA00004651"/>
    </source>
</evidence>